<dbReference type="PANTHER" id="PTHR31623">
    <property type="entry name" value="F21J9.9"/>
    <property type="match status" value="1"/>
</dbReference>
<evidence type="ECO:0000313" key="4">
    <source>
        <dbReference type="EMBL" id="MED6153187.1"/>
    </source>
</evidence>
<comment type="caution">
    <text evidence="4">The sequence shown here is derived from an EMBL/GenBank/DDBJ whole genome shotgun (WGS) entry which is preliminary data.</text>
</comment>
<dbReference type="EMBL" id="JASCZI010093255">
    <property type="protein sequence ID" value="MED6153187.1"/>
    <property type="molecule type" value="Genomic_DNA"/>
</dbReference>
<keyword evidence="3" id="KW-0012">Acyltransferase</keyword>
<accession>A0ABU6TWG1</accession>
<sequence length="456" mass="52045">MEEVNVEIISKEDIRPSSPTPSHLRTFKLSILDQIIPIPYAVITLFYTSHNPFEFPQKLELLKQSLSEALTQFHPLGGKIKDDLNIDCNDEGANFVVARVNCSLAKFLSKPDLNSLNKFLPIHFFHEASTGDHVTNIQVNVFDCGGIAIGFCISHRTIDGESLSTFVKLWTERTGHNRNSKPWKELNFSARSLFPTSTLRFRDLSKEIRGSYFKEGKWATRRFLFTNSTIATLKEQILAKSSSKNHRATRVQIVSALLWKCFMAASKAQFGDHRPSELNHFVNLHRKMEEPMSLNNSIGNFVWLASAKHMAEHELDLAELVTKLNNSIQEVDKDFVARLQSEEESSIMEDSVEKIREAWFNKGEEFEQYLFSSWCNFGHHDSDDFGWGKPIWVSSVGTTTSVHSNVVFLVDTRFKDGIEAWVTLDEKKMKYLESCNELLTYATVDPSPLAMEVHKV</sequence>
<evidence type="ECO:0000313" key="5">
    <source>
        <dbReference type="Proteomes" id="UP001341840"/>
    </source>
</evidence>
<proteinExistence type="inferred from homology"/>
<reference evidence="4 5" key="1">
    <citation type="journal article" date="2023" name="Plants (Basel)">
        <title>Bridging the Gap: Combining Genomics and Transcriptomics Approaches to Understand Stylosanthes scabra, an Orphan Legume from the Brazilian Caatinga.</title>
        <authorList>
            <person name="Ferreira-Neto J.R.C."/>
            <person name="da Silva M.D."/>
            <person name="Binneck E."/>
            <person name="de Melo N.F."/>
            <person name="da Silva R.H."/>
            <person name="de Melo A.L.T.M."/>
            <person name="Pandolfi V."/>
            <person name="Bustamante F.O."/>
            <person name="Brasileiro-Vidal A.C."/>
            <person name="Benko-Iseppon A.M."/>
        </authorList>
    </citation>
    <scope>NUCLEOTIDE SEQUENCE [LARGE SCALE GENOMIC DNA]</scope>
    <source>
        <tissue evidence="4">Leaves</tissue>
    </source>
</reference>
<organism evidence="4 5">
    <name type="scientific">Stylosanthes scabra</name>
    <dbReference type="NCBI Taxonomy" id="79078"/>
    <lineage>
        <taxon>Eukaryota</taxon>
        <taxon>Viridiplantae</taxon>
        <taxon>Streptophyta</taxon>
        <taxon>Embryophyta</taxon>
        <taxon>Tracheophyta</taxon>
        <taxon>Spermatophyta</taxon>
        <taxon>Magnoliopsida</taxon>
        <taxon>eudicotyledons</taxon>
        <taxon>Gunneridae</taxon>
        <taxon>Pentapetalae</taxon>
        <taxon>rosids</taxon>
        <taxon>fabids</taxon>
        <taxon>Fabales</taxon>
        <taxon>Fabaceae</taxon>
        <taxon>Papilionoideae</taxon>
        <taxon>50 kb inversion clade</taxon>
        <taxon>dalbergioids sensu lato</taxon>
        <taxon>Dalbergieae</taxon>
        <taxon>Pterocarpus clade</taxon>
        <taxon>Stylosanthes</taxon>
    </lineage>
</organism>
<comment type="similarity">
    <text evidence="1">Belongs to the plant acyltransferase family.</text>
</comment>
<dbReference type="Proteomes" id="UP001341840">
    <property type="component" value="Unassembled WGS sequence"/>
</dbReference>
<protein>
    <submittedName>
        <fullName evidence="4">Uncharacterized protein</fullName>
    </submittedName>
</protein>
<dbReference type="PANTHER" id="PTHR31623:SF110">
    <property type="entry name" value="VINORINE SYNTHASE-LIKE"/>
    <property type="match status" value="1"/>
</dbReference>
<dbReference type="InterPro" id="IPR023213">
    <property type="entry name" value="CAT-like_dom_sf"/>
</dbReference>
<evidence type="ECO:0000256" key="3">
    <source>
        <dbReference type="ARBA" id="ARBA00023315"/>
    </source>
</evidence>
<evidence type="ECO:0000256" key="1">
    <source>
        <dbReference type="ARBA" id="ARBA00009861"/>
    </source>
</evidence>
<dbReference type="Gene3D" id="3.30.559.10">
    <property type="entry name" value="Chloramphenicol acetyltransferase-like domain"/>
    <property type="match status" value="2"/>
</dbReference>
<name>A0ABU6TWG1_9FABA</name>
<dbReference type="Pfam" id="PF02458">
    <property type="entry name" value="Transferase"/>
    <property type="match status" value="1"/>
</dbReference>
<evidence type="ECO:0000256" key="2">
    <source>
        <dbReference type="ARBA" id="ARBA00022679"/>
    </source>
</evidence>
<gene>
    <name evidence="4" type="ORF">PIB30_099278</name>
</gene>
<keyword evidence="2" id="KW-0808">Transferase</keyword>
<keyword evidence="5" id="KW-1185">Reference proteome</keyword>